<evidence type="ECO:0000256" key="1">
    <source>
        <dbReference type="ARBA" id="ARBA00022679"/>
    </source>
</evidence>
<dbReference type="Gene3D" id="3.40.50.150">
    <property type="entry name" value="Vaccinia Virus protein VP39"/>
    <property type="match status" value="1"/>
</dbReference>
<keyword evidence="4" id="KW-1185">Reference proteome</keyword>
<evidence type="ECO:0000259" key="2">
    <source>
        <dbReference type="Pfam" id="PF13649"/>
    </source>
</evidence>
<keyword evidence="1 3" id="KW-0808">Transferase</keyword>
<dbReference type="RefSeq" id="WP_136531928.1">
    <property type="nucleotide sequence ID" value="NZ_STGX01000021.1"/>
</dbReference>
<dbReference type="CDD" id="cd02440">
    <property type="entry name" value="AdoMet_MTases"/>
    <property type="match status" value="1"/>
</dbReference>
<dbReference type="GO" id="GO:0032259">
    <property type="term" value="P:methylation"/>
    <property type="evidence" value="ECO:0007669"/>
    <property type="project" value="UniProtKB-KW"/>
</dbReference>
<evidence type="ECO:0000313" key="4">
    <source>
        <dbReference type="Proteomes" id="UP000305792"/>
    </source>
</evidence>
<dbReference type="OrthoDB" id="9805171at2"/>
<dbReference type="PANTHER" id="PTHR43861">
    <property type="entry name" value="TRANS-ACONITATE 2-METHYLTRANSFERASE-RELATED"/>
    <property type="match status" value="1"/>
</dbReference>
<dbReference type="Proteomes" id="UP000305792">
    <property type="component" value="Unassembled WGS sequence"/>
</dbReference>
<dbReference type="Pfam" id="PF13649">
    <property type="entry name" value="Methyltransf_25"/>
    <property type="match status" value="1"/>
</dbReference>
<dbReference type="SUPFAM" id="SSF53335">
    <property type="entry name" value="S-adenosyl-L-methionine-dependent methyltransferases"/>
    <property type="match status" value="1"/>
</dbReference>
<dbReference type="InterPro" id="IPR041698">
    <property type="entry name" value="Methyltransf_25"/>
</dbReference>
<proteinExistence type="predicted"/>
<dbReference type="GO" id="GO:0008168">
    <property type="term" value="F:methyltransferase activity"/>
    <property type="evidence" value="ECO:0007669"/>
    <property type="project" value="UniProtKB-KW"/>
</dbReference>
<protein>
    <submittedName>
        <fullName evidence="3">Class I SAM-dependent methyltransferase</fullName>
    </submittedName>
</protein>
<keyword evidence="3" id="KW-0489">Methyltransferase</keyword>
<feature type="domain" description="Methyltransferase" evidence="2">
    <location>
        <begin position="52"/>
        <end position="142"/>
    </location>
</feature>
<dbReference type="AlphaFoldDB" id="A0A4S8P2P7"/>
<accession>A0A4S8P2P7</accession>
<evidence type="ECO:0000313" key="3">
    <source>
        <dbReference type="EMBL" id="THV23555.1"/>
    </source>
</evidence>
<gene>
    <name evidence="3" type="ORF">E9998_22415</name>
</gene>
<reference evidence="3 4" key="1">
    <citation type="journal article" date="2018" name="Int. J. Syst. Evol. Microbiol.">
        <title>Glycomyces paridis sp. nov., isolated from the medicinal plant Paris polyphylla.</title>
        <authorList>
            <person name="Fang X.M."/>
            <person name="Bai J.L."/>
            <person name="Su J."/>
            <person name="Zhao L.L."/>
            <person name="Liu H.Y."/>
            <person name="Ma B.P."/>
            <person name="Zhang Y.Q."/>
            <person name="Yu L.Y."/>
        </authorList>
    </citation>
    <scope>NUCLEOTIDE SEQUENCE [LARGE SCALE GENOMIC DNA]</scope>
    <source>
        <strain evidence="3 4">CPCC 204357</strain>
    </source>
</reference>
<sequence length="213" mass="23093">MGEHEHMSATRDGYDAAAEEYAELFRHSLRDYPLDRAAIAVFAELAAGPLPVLDAGCGPGYVTAHLRDLGLDARGVDLSAEMVALARRFHADMDFRIGDLAALDAADASLGGVLSRSSIIHTPPEHLPAVFTEFHRVLAPGGVLLLCFQAHEDTSQLAWPFDHKVALAYRLSVGRVAGLLREAGLTEVARQIAAPEEDPIRGFHYANLLFRKS</sequence>
<comment type="caution">
    <text evidence="3">The sequence shown here is derived from an EMBL/GenBank/DDBJ whole genome shotgun (WGS) entry which is preliminary data.</text>
</comment>
<dbReference type="InterPro" id="IPR029063">
    <property type="entry name" value="SAM-dependent_MTases_sf"/>
</dbReference>
<organism evidence="3 4">
    <name type="scientific">Glycomyces paridis</name>
    <dbReference type="NCBI Taxonomy" id="2126555"/>
    <lineage>
        <taxon>Bacteria</taxon>
        <taxon>Bacillati</taxon>
        <taxon>Actinomycetota</taxon>
        <taxon>Actinomycetes</taxon>
        <taxon>Glycomycetales</taxon>
        <taxon>Glycomycetaceae</taxon>
        <taxon>Glycomyces</taxon>
    </lineage>
</organism>
<name>A0A4S8P2P7_9ACTN</name>
<dbReference type="EMBL" id="STGX01000021">
    <property type="protein sequence ID" value="THV23555.1"/>
    <property type="molecule type" value="Genomic_DNA"/>
</dbReference>